<dbReference type="Pfam" id="PF13188">
    <property type="entry name" value="PAS_8"/>
    <property type="match status" value="1"/>
</dbReference>
<proteinExistence type="predicted"/>
<feature type="domain" description="Response regulatory" evidence="6">
    <location>
        <begin position="8"/>
        <end position="122"/>
    </location>
</feature>
<dbReference type="InterPro" id="IPR001789">
    <property type="entry name" value="Sig_transdc_resp-reg_receiver"/>
</dbReference>
<dbReference type="RefSeq" id="WP_155319350.1">
    <property type="nucleotide sequence ID" value="NZ_AP021874.1"/>
</dbReference>
<dbReference type="PROSITE" id="PS50110">
    <property type="entry name" value="RESPONSE_REGULATORY"/>
    <property type="match status" value="2"/>
</dbReference>
<dbReference type="Pfam" id="PF00512">
    <property type="entry name" value="HisKA"/>
    <property type="match status" value="1"/>
</dbReference>
<dbReference type="SUPFAM" id="SSF55785">
    <property type="entry name" value="PYP-like sensor domain (PAS domain)"/>
    <property type="match status" value="1"/>
</dbReference>
<dbReference type="InterPro" id="IPR035965">
    <property type="entry name" value="PAS-like_dom_sf"/>
</dbReference>
<dbReference type="InterPro" id="IPR000014">
    <property type="entry name" value="PAS"/>
</dbReference>
<dbReference type="InterPro" id="IPR036097">
    <property type="entry name" value="HisK_dim/P_sf"/>
</dbReference>
<keyword evidence="3 4" id="KW-0597">Phosphoprotein</keyword>
<dbReference type="Pfam" id="PF02518">
    <property type="entry name" value="HATPase_c"/>
    <property type="match status" value="1"/>
</dbReference>
<dbReference type="EC" id="2.7.13.3" evidence="2"/>
<dbReference type="PRINTS" id="PR00344">
    <property type="entry name" value="BCTRLSENSOR"/>
</dbReference>
<dbReference type="Gene3D" id="1.20.5.390">
    <property type="entry name" value="L1 transposable element, trimerization domain"/>
    <property type="match status" value="1"/>
</dbReference>
<feature type="domain" description="Response regulatory" evidence="6">
    <location>
        <begin position="537"/>
        <end position="653"/>
    </location>
</feature>
<comment type="catalytic activity">
    <reaction evidence="1">
        <text>ATP + protein L-histidine = ADP + protein N-phospho-L-histidine.</text>
        <dbReference type="EC" id="2.7.13.3"/>
    </reaction>
</comment>
<organism evidence="7 8">
    <name type="scientific">Desulfosarcina alkanivorans</name>
    <dbReference type="NCBI Taxonomy" id="571177"/>
    <lineage>
        <taxon>Bacteria</taxon>
        <taxon>Pseudomonadati</taxon>
        <taxon>Thermodesulfobacteriota</taxon>
        <taxon>Desulfobacteria</taxon>
        <taxon>Desulfobacterales</taxon>
        <taxon>Desulfosarcinaceae</taxon>
        <taxon>Desulfosarcina</taxon>
    </lineage>
</organism>
<dbReference type="OrthoDB" id="5409350at2"/>
<evidence type="ECO:0000256" key="4">
    <source>
        <dbReference type="PROSITE-ProRule" id="PRU00169"/>
    </source>
</evidence>
<dbReference type="SUPFAM" id="SSF47384">
    <property type="entry name" value="Homodimeric domain of signal transducing histidine kinase"/>
    <property type="match status" value="1"/>
</dbReference>
<feature type="modified residue" description="4-aspartylphosphate" evidence="4">
    <location>
        <position position="57"/>
    </location>
</feature>
<dbReference type="KEGG" id="dalk:DSCA_54630"/>
<keyword evidence="8" id="KW-1185">Reference proteome</keyword>
<evidence type="ECO:0000259" key="6">
    <source>
        <dbReference type="PROSITE" id="PS50110"/>
    </source>
</evidence>
<dbReference type="Gene3D" id="3.40.50.2300">
    <property type="match status" value="2"/>
</dbReference>
<dbReference type="CDD" id="cd17555">
    <property type="entry name" value="REC_RssB-like"/>
    <property type="match status" value="1"/>
</dbReference>
<evidence type="ECO:0000259" key="5">
    <source>
        <dbReference type="PROSITE" id="PS50109"/>
    </source>
</evidence>
<accession>A0A5K7YU04</accession>
<dbReference type="InterPro" id="IPR003594">
    <property type="entry name" value="HATPase_dom"/>
</dbReference>
<dbReference type="Gene3D" id="3.30.565.10">
    <property type="entry name" value="Histidine kinase-like ATPase, C-terminal domain"/>
    <property type="match status" value="1"/>
</dbReference>
<evidence type="ECO:0000256" key="1">
    <source>
        <dbReference type="ARBA" id="ARBA00000085"/>
    </source>
</evidence>
<protein>
    <recommendedName>
        <fullName evidence="2">histidine kinase</fullName>
        <ecNumber evidence="2">2.7.13.3</ecNumber>
    </recommendedName>
</protein>
<dbReference type="PANTHER" id="PTHR43065:SF42">
    <property type="entry name" value="TWO-COMPONENT SENSOR PPRA"/>
    <property type="match status" value="1"/>
</dbReference>
<dbReference type="SMART" id="SM00448">
    <property type="entry name" value="REC"/>
    <property type="match status" value="2"/>
</dbReference>
<dbReference type="EMBL" id="AP021874">
    <property type="protein sequence ID" value="BBO71533.1"/>
    <property type="molecule type" value="Genomic_DNA"/>
</dbReference>
<feature type="domain" description="Histidine kinase" evidence="5">
    <location>
        <begin position="294"/>
        <end position="518"/>
    </location>
</feature>
<sequence>MTDFPQPLILTIEDEPAIRDSFRNYLEDFDYHVIEAPDGVAGLEAFRRHQPDLVLLDLRMPGMDGIEVLAQIREISPDTPVIIVSGTGLIEDVVEALRQGAQDYLLKPIEDLPIVRHAVDRCLERARLVRENRQYQQQLEEKVLKRTRDLAAANRRLKKSESKYRLLFESMRHGFALCRPADAGRPPEDYRLMDVNPAFESMVGMGAAALKDQRLSALFPGVDFQGATQAGADRGSHHVEYHDPSQDRYFDMLVYLRENRDLVLVLADISERQRLKEQLQQAQKMEAIGTLAGGIAHDFNNILGAIVGYGELAMLDLAADHPARRKVGRMIGSCDRAKELVRRILSFSRQNPTENSRVRMDRMVVEVLELLRAALPTTIEIRKQIRCAGATVHADPTQVHQILMNLCTNAHHAMRKTGGRLTIRVDCVESTQVPLNEGPALPAGAYVCLTVRDTGTGMDSRTLKRAFDPYFTTKPKGEGTGLGLAVVHGLVKRWKGEIGVKSGPGKGTTFSIYLPRIDDAQEAFGVPVGAAATGCGRILMVDDEQALVLVGREMLARAGYTVTVFTCPEKALGQFREAPGAFDLVLTDMTMPKLTGDQLAREIHRVRPDLPVILCTGYVEAMETAMASEAGYAAVLMKPLMMDALIHTVGLVLEKAAKGRTA</sequence>
<gene>
    <name evidence="7" type="ORF">DSCA_54630</name>
</gene>
<reference evidence="7 8" key="1">
    <citation type="submission" date="2019-11" db="EMBL/GenBank/DDBJ databases">
        <title>Comparative genomics of hydrocarbon-degrading Desulfosarcina strains.</title>
        <authorList>
            <person name="Watanabe M."/>
            <person name="Kojima H."/>
            <person name="Fukui M."/>
        </authorList>
    </citation>
    <scope>NUCLEOTIDE SEQUENCE [LARGE SCALE GENOMIC DNA]</scope>
    <source>
        <strain evidence="7 8">PL12</strain>
    </source>
</reference>
<dbReference type="InterPro" id="IPR004358">
    <property type="entry name" value="Sig_transdc_His_kin-like_C"/>
</dbReference>
<dbReference type="GO" id="GO:0000155">
    <property type="term" value="F:phosphorelay sensor kinase activity"/>
    <property type="evidence" value="ECO:0007669"/>
    <property type="project" value="InterPro"/>
</dbReference>
<name>A0A5K7YU04_9BACT</name>
<dbReference type="InterPro" id="IPR011006">
    <property type="entry name" value="CheY-like_superfamily"/>
</dbReference>
<dbReference type="InterPro" id="IPR036890">
    <property type="entry name" value="HATPase_C_sf"/>
</dbReference>
<feature type="modified residue" description="4-aspartylphosphate" evidence="4">
    <location>
        <position position="588"/>
    </location>
</feature>
<evidence type="ECO:0000256" key="3">
    <source>
        <dbReference type="ARBA" id="ARBA00022553"/>
    </source>
</evidence>
<dbReference type="Gene3D" id="3.30.450.20">
    <property type="entry name" value="PAS domain"/>
    <property type="match status" value="1"/>
</dbReference>
<dbReference type="PROSITE" id="PS50109">
    <property type="entry name" value="HIS_KIN"/>
    <property type="match status" value="1"/>
</dbReference>
<dbReference type="SUPFAM" id="SSF52172">
    <property type="entry name" value="CheY-like"/>
    <property type="match status" value="2"/>
</dbReference>
<dbReference type="InterPro" id="IPR003661">
    <property type="entry name" value="HisK_dim/P_dom"/>
</dbReference>
<dbReference type="CDD" id="cd00156">
    <property type="entry name" value="REC"/>
    <property type="match status" value="1"/>
</dbReference>
<dbReference type="Gene3D" id="1.10.287.130">
    <property type="match status" value="1"/>
</dbReference>
<evidence type="ECO:0000313" key="7">
    <source>
        <dbReference type="EMBL" id="BBO71533.1"/>
    </source>
</evidence>
<dbReference type="SUPFAM" id="SSF55874">
    <property type="entry name" value="ATPase domain of HSP90 chaperone/DNA topoisomerase II/histidine kinase"/>
    <property type="match status" value="1"/>
</dbReference>
<dbReference type="SMART" id="SM00387">
    <property type="entry name" value="HATPase_c"/>
    <property type="match status" value="1"/>
</dbReference>
<evidence type="ECO:0000313" key="8">
    <source>
        <dbReference type="Proteomes" id="UP000427906"/>
    </source>
</evidence>
<dbReference type="PANTHER" id="PTHR43065">
    <property type="entry name" value="SENSOR HISTIDINE KINASE"/>
    <property type="match status" value="1"/>
</dbReference>
<dbReference type="Pfam" id="PF00072">
    <property type="entry name" value="Response_reg"/>
    <property type="match status" value="2"/>
</dbReference>
<dbReference type="InterPro" id="IPR049510">
    <property type="entry name" value="RssB-like_REC"/>
</dbReference>
<dbReference type="InterPro" id="IPR005467">
    <property type="entry name" value="His_kinase_dom"/>
</dbReference>
<dbReference type="Proteomes" id="UP000427906">
    <property type="component" value="Chromosome"/>
</dbReference>
<dbReference type="AlphaFoldDB" id="A0A5K7YU04"/>
<evidence type="ECO:0000256" key="2">
    <source>
        <dbReference type="ARBA" id="ARBA00012438"/>
    </source>
</evidence>
<dbReference type="SMART" id="SM00388">
    <property type="entry name" value="HisKA"/>
    <property type="match status" value="1"/>
</dbReference>